<feature type="transmembrane region" description="Helical" evidence="7">
    <location>
        <begin position="424"/>
        <end position="441"/>
    </location>
</feature>
<comment type="similarity">
    <text evidence="2">Belongs to the polysaccharide synthase family.</text>
</comment>
<evidence type="ECO:0000256" key="6">
    <source>
        <dbReference type="ARBA" id="ARBA00023136"/>
    </source>
</evidence>
<keyword evidence="4 7" id="KW-0812">Transmembrane</keyword>
<dbReference type="EMBL" id="CP123386">
    <property type="protein sequence ID" value="XCC96977.1"/>
    <property type="molecule type" value="Genomic_DNA"/>
</dbReference>
<dbReference type="Pfam" id="PF13440">
    <property type="entry name" value="Polysacc_synt_3"/>
    <property type="match status" value="1"/>
</dbReference>
<feature type="transmembrane region" description="Helical" evidence="7">
    <location>
        <begin position="120"/>
        <end position="141"/>
    </location>
</feature>
<dbReference type="InterPro" id="IPR050833">
    <property type="entry name" value="Poly_Biosynth_Transport"/>
</dbReference>
<reference evidence="8" key="1">
    <citation type="submission" date="2023-02" db="EMBL/GenBank/DDBJ databases">
        <title>Description and genomic characterization of Salipiger bruguierae sp. nov., isolated from the sediment of mangrove plant Bruguiera sexangula.</title>
        <authorList>
            <person name="Long M."/>
        </authorList>
    </citation>
    <scope>NUCLEOTIDE SEQUENCE</scope>
    <source>
        <strain evidence="8">H15</strain>
        <plasmid evidence="8">unnamed1</plasmid>
    </source>
</reference>
<evidence type="ECO:0000256" key="5">
    <source>
        <dbReference type="ARBA" id="ARBA00022989"/>
    </source>
</evidence>
<keyword evidence="6 7" id="KW-0472">Membrane</keyword>
<keyword evidence="8" id="KW-0614">Plasmid</keyword>
<evidence type="ECO:0000256" key="3">
    <source>
        <dbReference type="ARBA" id="ARBA00022475"/>
    </source>
</evidence>
<comment type="subcellular location">
    <subcellularLocation>
        <location evidence="1">Cell membrane</location>
        <topology evidence="1">Multi-pass membrane protein</topology>
    </subcellularLocation>
</comment>
<feature type="transmembrane region" description="Helical" evidence="7">
    <location>
        <begin position="360"/>
        <end position="379"/>
    </location>
</feature>
<evidence type="ECO:0000256" key="7">
    <source>
        <dbReference type="SAM" id="Phobius"/>
    </source>
</evidence>
<dbReference type="AlphaFoldDB" id="A0AAU8AR26"/>
<dbReference type="PANTHER" id="PTHR30250">
    <property type="entry name" value="PST FAMILY PREDICTED COLANIC ACID TRANSPORTER"/>
    <property type="match status" value="1"/>
</dbReference>
<organism evidence="8">
    <name type="scientific">Alloyangia sp. H15</name>
    <dbReference type="NCBI Taxonomy" id="3029062"/>
    <lineage>
        <taxon>Bacteria</taxon>
        <taxon>Pseudomonadati</taxon>
        <taxon>Pseudomonadota</taxon>
        <taxon>Alphaproteobacteria</taxon>
        <taxon>Rhodobacterales</taxon>
        <taxon>Roseobacteraceae</taxon>
        <taxon>Alloyangia</taxon>
    </lineage>
</organism>
<feature type="transmembrane region" description="Helical" evidence="7">
    <location>
        <begin position="331"/>
        <end position="353"/>
    </location>
</feature>
<dbReference type="RefSeq" id="WP_353475868.1">
    <property type="nucleotide sequence ID" value="NZ_CP123386.1"/>
</dbReference>
<evidence type="ECO:0000256" key="4">
    <source>
        <dbReference type="ARBA" id="ARBA00022692"/>
    </source>
</evidence>
<feature type="transmembrane region" description="Helical" evidence="7">
    <location>
        <begin position="85"/>
        <end position="108"/>
    </location>
</feature>
<feature type="transmembrane region" description="Helical" evidence="7">
    <location>
        <begin position="289"/>
        <end position="311"/>
    </location>
</feature>
<proteinExistence type="inferred from homology"/>
<dbReference type="GO" id="GO:0005886">
    <property type="term" value="C:plasma membrane"/>
    <property type="evidence" value="ECO:0007669"/>
    <property type="project" value="UniProtKB-SubCell"/>
</dbReference>
<accession>A0AAU8AR26</accession>
<name>A0AAU8AR26_9RHOB</name>
<keyword evidence="5 7" id="KW-1133">Transmembrane helix</keyword>
<feature type="transmembrane region" description="Helical" evidence="7">
    <location>
        <begin position="447"/>
        <end position="470"/>
    </location>
</feature>
<evidence type="ECO:0000256" key="1">
    <source>
        <dbReference type="ARBA" id="ARBA00004651"/>
    </source>
</evidence>
<feature type="transmembrane region" description="Helical" evidence="7">
    <location>
        <begin position="148"/>
        <end position="171"/>
    </location>
</feature>
<dbReference type="PANTHER" id="PTHR30250:SF10">
    <property type="entry name" value="LIPOPOLYSACCHARIDE BIOSYNTHESIS PROTEIN WZXC"/>
    <property type="match status" value="1"/>
</dbReference>
<feature type="transmembrane region" description="Helical" evidence="7">
    <location>
        <begin position="385"/>
        <end position="404"/>
    </location>
</feature>
<geneLocation type="plasmid" evidence="8">
    <name>unnamed1</name>
</geneLocation>
<protein>
    <submittedName>
        <fullName evidence="8">Oligosaccharide flippase family protein</fullName>
    </submittedName>
</protein>
<evidence type="ECO:0000256" key="2">
    <source>
        <dbReference type="ARBA" id="ARBA00007430"/>
    </source>
</evidence>
<feature type="transmembrane region" description="Helical" evidence="7">
    <location>
        <begin position="177"/>
        <end position="196"/>
    </location>
</feature>
<keyword evidence="3" id="KW-1003">Cell membrane</keyword>
<evidence type="ECO:0000313" key="8">
    <source>
        <dbReference type="EMBL" id="XCC96977.1"/>
    </source>
</evidence>
<gene>
    <name evidence="8" type="ORF">PVT71_23090</name>
</gene>
<sequence>MSAERDTSSGRAVRWSVLASVSEKYASQAIMIVTLAIMSRILTPAETGLYLLSNTITMLLENLRVFGVGIYIVQEKTLTRHILRSVFTFSLLMSLAVIAVICLSAGGIASYFRQPELAPLLRIAVIAFLVAPFGNPVIALLQRELAFGPLSVISVVASVLGAGLTIGLGLAGLGAASYVWGFVATSVTTTVLAIAYRPDMGIYRLTLRGAGRVLSFGSVSAGVTLLNMLNDNLPRIALARLLGMDAVGVYGRTVTICQLPDRALASAVQPVVLPTLAARARSGGDLKTTYLGGHALMSGFQWPTLIVLALLADPVVRLLLGPQWGESPPLVRLMAIAYMATAPAFMTFPVLVASGRIRDTLYASLISLPPSAAVVIVAATVSLKAVAVSLLFLAPMQMLVALWFIRRAIGMSWQELARASARSLLVTLGAAAVPALIVLLSPRGFDLGPWETVCAIAGAAAGWGVAVRLCRHPILAEAQMIWQMLQPLTARFRRFAPSPKIGQ</sequence>